<sequence>MNQRYYRSLGLSLFLFCVGVLLWTGFQLTFGIESKSVAIPINAKQNLITRIYTPKTTPKPQPVMILCHGVNASKESMTPLAIELARHGIAAIAFDFGGYGESYSLGMQNKSINSLETSTVADAKAVLEFVRSRSVSEDVSHSSQFDSKRIGIAGHSMGGTTALKLAELESQIQATVVLSISGFATPTIPKNLFLGVGLYEQLNPPSELRQMWQTVCPDGICNNFENGTARRLVISDTTDHFTAPYDPKLIRQVIHWTQQAFDLPLQEKPLIVPWFIVGGIGTVSGSIVGSVWLVLRWQNSKPLSLQERGLERGFSKSPKVRIRYSVTGVWGIVILICWIAGTSNLFVLCSLLQLVSNYGLRHPGKINQAVRITGLYFGLGLAAFCLSGLLRGAVELWHHPLSWLKLPQFLLQWIIFIFYNYGIAMKVAVLDAYTFKLQPSWFFLLIIGCELIQPGIILTGVEKVGVWLVQWLRRPLTVTGLGKVSGKEAGLIGILVVLLIVLLHQRRGDISQVASQGIAALEVFGLLLVLPIGVGIGIVRSRWFQRLENRLT</sequence>
<dbReference type="SUPFAM" id="SSF53474">
    <property type="entry name" value="alpha/beta-Hydrolases"/>
    <property type="match status" value="1"/>
</dbReference>
<keyword evidence="5" id="KW-1185">Reference proteome</keyword>
<dbReference type="InterPro" id="IPR050261">
    <property type="entry name" value="FrsA_esterase"/>
</dbReference>
<dbReference type="RefSeq" id="WP_006102644.1">
    <property type="nucleotide sequence ID" value="NZ_DS989855.1"/>
</dbReference>
<keyword evidence="2" id="KW-0812">Transmembrane</keyword>
<feature type="domain" description="Serine aminopeptidase S33" evidence="3">
    <location>
        <begin position="59"/>
        <end position="184"/>
    </location>
</feature>
<dbReference type="GO" id="GO:0052689">
    <property type="term" value="F:carboxylic ester hydrolase activity"/>
    <property type="evidence" value="ECO:0007669"/>
    <property type="project" value="UniProtKB-ARBA"/>
</dbReference>
<evidence type="ECO:0000259" key="3">
    <source>
        <dbReference type="Pfam" id="PF12146"/>
    </source>
</evidence>
<evidence type="ECO:0000313" key="5">
    <source>
        <dbReference type="Proteomes" id="UP000003835"/>
    </source>
</evidence>
<dbReference type="eggNOG" id="COG1073">
    <property type="taxonomic scope" value="Bacteria"/>
</dbReference>
<dbReference type="EMBL" id="DS989855">
    <property type="protein sequence ID" value="EDX73880.1"/>
    <property type="molecule type" value="Genomic_DNA"/>
</dbReference>
<dbReference type="STRING" id="118168.MC7420_5760"/>
<feature type="transmembrane region" description="Helical" evidence="2">
    <location>
        <begin position="271"/>
        <end position="295"/>
    </location>
</feature>
<dbReference type="AlphaFoldDB" id="B4VVN3"/>
<accession>B4VVN3</accession>
<protein>
    <recommendedName>
        <fullName evidence="3">Serine aminopeptidase S33 domain-containing protein</fullName>
    </recommendedName>
</protein>
<evidence type="ECO:0000313" key="4">
    <source>
        <dbReference type="EMBL" id="EDX73880.1"/>
    </source>
</evidence>
<evidence type="ECO:0000256" key="2">
    <source>
        <dbReference type="SAM" id="Phobius"/>
    </source>
</evidence>
<dbReference type="InterPro" id="IPR022742">
    <property type="entry name" value="Hydrolase_4"/>
</dbReference>
<dbReference type="Proteomes" id="UP000003835">
    <property type="component" value="Unassembled WGS sequence"/>
</dbReference>
<organism evidence="4 5">
    <name type="scientific">Coleofasciculus chthonoplastes PCC 7420</name>
    <dbReference type="NCBI Taxonomy" id="118168"/>
    <lineage>
        <taxon>Bacteria</taxon>
        <taxon>Bacillati</taxon>
        <taxon>Cyanobacteriota</taxon>
        <taxon>Cyanophyceae</taxon>
        <taxon>Coleofasciculales</taxon>
        <taxon>Coleofasciculaceae</taxon>
        <taxon>Coleofasciculus</taxon>
    </lineage>
</organism>
<keyword evidence="1" id="KW-0378">Hydrolase</keyword>
<keyword evidence="2" id="KW-0472">Membrane</keyword>
<dbReference type="PANTHER" id="PTHR22946:SF9">
    <property type="entry name" value="POLYKETIDE TRANSFERASE AF380"/>
    <property type="match status" value="1"/>
</dbReference>
<feature type="transmembrane region" description="Helical" evidence="2">
    <location>
        <begin position="409"/>
        <end position="429"/>
    </location>
</feature>
<feature type="transmembrane region" description="Helical" evidence="2">
    <location>
        <begin position="329"/>
        <end position="355"/>
    </location>
</feature>
<name>B4VVN3_9CYAN</name>
<gene>
    <name evidence="4" type="ORF">MC7420_5760</name>
</gene>
<dbReference type="OrthoDB" id="31158at2"/>
<dbReference type="HOGENOM" id="CLU_505014_0_0_3"/>
<dbReference type="Pfam" id="PF12146">
    <property type="entry name" value="Hydrolase_4"/>
    <property type="match status" value="1"/>
</dbReference>
<dbReference type="PANTHER" id="PTHR22946">
    <property type="entry name" value="DIENELACTONE HYDROLASE DOMAIN-CONTAINING PROTEIN-RELATED"/>
    <property type="match status" value="1"/>
</dbReference>
<feature type="transmembrane region" description="Helical" evidence="2">
    <location>
        <begin position="489"/>
        <end position="506"/>
    </location>
</feature>
<dbReference type="Gene3D" id="3.40.50.1820">
    <property type="entry name" value="alpha/beta hydrolase"/>
    <property type="match status" value="1"/>
</dbReference>
<proteinExistence type="predicted"/>
<evidence type="ECO:0000256" key="1">
    <source>
        <dbReference type="ARBA" id="ARBA00022801"/>
    </source>
</evidence>
<dbReference type="InterPro" id="IPR029058">
    <property type="entry name" value="AB_hydrolase_fold"/>
</dbReference>
<feature type="transmembrane region" description="Helical" evidence="2">
    <location>
        <begin position="441"/>
        <end position="469"/>
    </location>
</feature>
<feature type="transmembrane region" description="Helical" evidence="2">
    <location>
        <begin position="518"/>
        <end position="539"/>
    </location>
</feature>
<keyword evidence="2" id="KW-1133">Transmembrane helix</keyword>
<reference evidence="4 5" key="1">
    <citation type="submission" date="2008-07" db="EMBL/GenBank/DDBJ databases">
        <authorList>
            <person name="Tandeau de Marsac N."/>
            <person name="Ferriera S."/>
            <person name="Johnson J."/>
            <person name="Kravitz S."/>
            <person name="Beeson K."/>
            <person name="Sutton G."/>
            <person name="Rogers Y.-H."/>
            <person name="Friedman R."/>
            <person name="Frazier M."/>
            <person name="Venter J.C."/>
        </authorList>
    </citation>
    <scope>NUCLEOTIDE SEQUENCE [LARGE SCALE GENOMIC DNA]</scope>
    <source>
        <strain evidence="4 5">PCC 7420</strain>
    </source>
</reference>
<feature type="transmembrane region" description="Helical" evidence="2">
    <location>
        <begin position="375"/>
        <end position="397"/>
    </location>
</feature>